<dbReference type="GO" id="GO:0033499">
    <property type="term" value="P:galactose catabolic process via UDP-galactose, Leloir pathway"/>
    <property type="evidence" value="ECO:0007669"/>
    <property type="project" value="TreeGrafter"/>
</dbReference>
<dbReference type="InterPro" id="IPR011013">
    <property type="entry name" value="Gal_mutarotase_sf_dom"/>
</dbReference>
<sequence length="401" mass="44510">MFYLNKDYKPFKILRMRGKLTLLGLSAMLAFCVSCQQSTGSKTSKADSLSAYMDNAQFSGTIDQKQAYLYELSNKNGVQAYFTNFGARLVGLWVPDNKGELCDVVLGFSKAADYNNPKEPFFGTIVGPFGNRIAKGKFKLDDKTYTLAVNNGPNTLHGGFKGVHFANWTLKSSDKSSLTFAYTLPDGHEGFPGNIQMEVTYTLNDNNELMIAYRATSDKKTVINLTNHAYFNLNGEGSGTILDHQLQLFANEYTPVDSTLIPTGQLAPVKGTAFDFTTLKPIGKDINANDQQLSFGKGYDHNFVLSKEKDGDWYKAAHVIGDKSGIVMDILTAEPGIQFYSGNFMNEQVQLKNGKKDSFRTAFCLEPQHFPDAPNQLNFPTTVLNPGQVYQTKSLYRFSVK</sequence>
<feature type="active site" description="Proton donor" evidence="12">
    <location>
        <position position="228"/>
    </location>
</feature>
<feature type="binding site" evidence="13">
    <location>
        <position position="300"/>
    </location>
    <ligand>
        <name>beta-D-galactose</name>
        <dbReference type="ChEBI" id="CHEBI:27667"/>
    </ligand>
</feature>
<evidence type="ECO:0000256" key="5">
    <source>
        <dbReference type="ARBA" id="ARBA00011245"/>
    </source>
</evidence>
<reference evidence="15 16" key="1">
    <citation type="journal article" date="2015" name="Stand. Genomic Sci.">
        <title>Genomic Encyclopedia of Bacterial and Archaeal Type Strains, Phase III: the genomes of soil and plant-associated and newly described type strains.</title>
        <authorList>
            <person name="Whitman W.B."/>
            <person name="Woyke T."/>
            <person name="Klenk H.P."/>
            <person name="Zhou Y."/>
            <person name="Lilburn T.G."/>
            <person name="Beck B.J."/>
            <person name="De Vos P."/>
            <person name="Vandamme P."/>
            <person name="Eisen J.A."/>
            <person name="Garrity G."/>
            <person name="Hugenholtz P."/>
            <person name="Kyrpides N.C."/>
        </authorList>
    </citation>
    <scope>NUCLEOTIDE SEQUENCE [LARGE SCALE GENOMIC DNA]</scope>
    <source>
        <strain evidence="15 16">CGMCC 1.6855</strain>
    </source>
</reference>
<evidence type="ECO:0000256" key="9">
    <source>
        <dbReference type="ARBA" id="ARBA00023235"/>
    </source>
</evidence>
<dbReference type="PIRSF" id="PIRSF005096">
    <property type="entry name" value="GALM"/>
    <property type="match status" value="1"/>
</dbReference>
<dbReference type="UniPathway" id="UPA00242"/>
<dbReference type="InterPro" id="IPR014718">
    <property type="entry name" value="GH-type_carb-bd"/>
</dbReference>
<organism evidence="15 16">
    <name type="scientific">Sphingobacterium siyangense</name>
    <dbReference type="NCBI Taxonomy" id="459529"/>
    <lineage>
        <taxon>Bacteria</taxon>
        <taxon>Pseudomonadati</taxon>
        <taxon>Bacteroidota</taxon>
        <taxon>Sphingobacteriia</taxon>
        <taxon>Sphingobacteriales</taxon>
        <taxon>Sphingobacteriaceae</taxon>
        <taxon>Sphingobacterium</taxon>
    </lineage>
</organism>
<evidence type="ECO:0000256" key="7">
    <source>
        <dbReference type="ARBA" id="ARBA00014165"/>
    </source>
</evidence>
<dbReference type="AlphaFoldDB" id="A0A562ML24"/>
<evidence type="ECO:0000256" key="4">
    <source>
        <dbReference type="ARBA" id="ARBA00006206"/>
    </source>
</evidence>
<evidence type="ECO:0000256" key="11">
    <source>
        <dbReference type="PIRNR" id="PIRNR005096"/>
    </source>
</evidence>
<feature type="binding site" evidence="14">
    <location>
        <begin position="131"/>
        <end position="132"/>
    </location>
    <ligand>
        <name>beta-D-galactose</name>
        <dbReference type="ChEBI" id="CHEBI:27667"/>
    </ligand>
</feature>
<dbReference type="InterPro" id="IPR047215">
    <property type="entry name" value="Galactose_mutarotase-like"/>
</dbReference>
<keyword evidence="10 11" id="KW-0119">Carbohydrate metabolism</keyword>
<dbReference type="InterPro" id="IPR008183">
    <property type="entry name" value="Aldose_1/G6P_1-epimerase"/>
</dbReference>
<evidence type="ECO:0000256" key="14">
    <source>
        <dbReference type="PIRSR" id="PIRSR005096-3"/>
    </source>
</evidence>
<keyword evidence="8" id="KW-0106">Calcium</keyword>
<comment type="catalytic activity">
    <reaction evidence="1 11">
        <text>alpha-D-glucose = beta-D-glucose</text>
        <dbReference type="Rhea" id="RHEA:10264"/>
        <dbReference type="ChEBI" id="CHEBI:15903"/>
        <dbReference type="ChEBI" id="CHEBI:17925"/>
        <dbReference type="EC" id="5.1.3.3"/>
    </reaction>
</comment>
<dbReference type="GO" id="GO:0004034">
    <property type="term" value="F:aldose 1-epimerase activity"/>
    <property type="evidence" value="ECO:0007669"/>
    <property type="project" value="UniProtKB-EC"/>
</dbReference>
<dbReference type="Gene3D" id="2.70.98.10">
    <property type="match status" value="1"/>
</dbReference>
<dbReference type="PANTHER" id="PTHR10091:SF0">
    <property type="entry name" value="GALACTOSE MUTAROTASE"/>
    <property type="match status" value="1"/>
</dbReference>
<comment type="similarity">
    <text evidence="4 11">Belongs to the aldose epimerase family.</text>
</comment>
<proteinExistence type="inferred from homology"/>
<comment type="caution">
    <text evidence="15">The sequence shown here is derived from an EMBL/GenBank/DDBJ whole genome shotgun (WGS) entry which is preliminary data.</text>
</comment>
<dbReference type="EMBL" id="VLKR01000009">
    <property type="protein sequence ID" value="TWI20617.1"/>
    <property type="molecule type" value="Genomic_DNA"/>
</dbReference>
<dbReference type="GO" id="GO:0006006">
    <property type="term" value="P:glucose metabolic process"/>
    <property type="evidence" value="ECO:0007669"/>
    <property type="project" value="TreeGrafter"/>
</dbReference>
<comment type="pathway">
    <text evidence="3 11">Carbohydrate metabolism; hexose metabolism.</text>
</comment>
<feature type="binding site" evidence="14">
    <location>
        <begin position="228"/>
        <end position="230"/>
    </location>
    <ligand>
        <name>beta-D-galactose</name>
        <dbReference type="ChEBI" id="CHEBI:27667"/>
    </ligand>
</feature>
<dbReference type="PROSITE" id="PS00545">
    <property type="entry name" value="ALDOSE_1_EPIMERASE"/>
    <property type="match status" value="1"/>
</dbReference>
<name>A0A562ML24_9SPHI</name>
<evidence type="ECO:0000313" key="16">
    <source>
        <dbReference type="Proteomes" id="UP000315908"/>
    </source>
</evidence>
<evidence type="ECO:0000256" key="8">
    <source>
        <dbReference type="ARBA" id="ARBA00022837"/>
    </source>
</evidence>
<evidence type="ECO:0000256" key="3">
    <source>
        <dbReference type="ARBA" id="ARBA00005028"/>
    </source>
</evidence>
<evidence type="ECO:0000313" key="15">
    <source>
        <dbReference type="EMBL" id="TWI20617.1"/>
    </source>
</evidence>
<dbReference type="GO" id="GO:0030246">
    <property type="term" value="F:carbohydrate binding"/>
    <property type="evidence" value="ECO:0007669"/>
    <property type="project" value="InterPro"/>
</dbReference>
<evidence type="ECO:0000256" key="13">
    <source>
        <dbReference type="PIRSR" id="PIRSR005096-2"/>
    </source>
</evidence>
<accession>A0A562ML24</accession>
<evidence type="ECO:0000256" key="10">
    <source>
        <dbReference type="ARBA" id="ARBA00023277"/>
    </source>
</evidence>
<dbReference type="EC" id="5.1.3.3" evidence="6 11"/>
<dbReference type="CDD" id="cd09019">
    <property type="entry name" value="galactose_mutarotase_like"/>
    <property type="match status" value="1"/>
</dbReference>
<dbReference type="InterPro" id="IPR015443">
    <property type="entry name" value="Aldose_1-epimerase"/>
</dbReference>
<dbReference type="Pfam" id="PF01263">
    <property type="entry name" value="Aldose_epim"/>
    <property type="match status" value="1"/>
</dbReference>
<dbReference type="PANTHER" id="PTHR10091">
    <property type="entry name" value="ALDOSE-1-EPIMERASE"/>
    <property type="match status" value="1"/>
</dbReference>
<evidence type="ECO:0000256" key="12">
    <source>
        <dbReference type="PIRSR" id="PIRSR005096-1"/>
    </source>
</evidence>
<gene>
    <name evidence="15" type="ORF">IQ31_02008</name>
</gene>
<keyword evidence="9 11" id="KW-0413">Isomerase</keyword>
<dbReference type="SUPFAM" id="SSF74650">
    <property type="entry name" value="Galactose mutarotase-like"/>
    <property type="match status" value="1"/>
</dbReference>
<evidence type="ECO:0000256" key="6">
    <source>
        <dbReference type="ARBA" id="ARBA00013185"/>
    </source>
</evidence>
<comment type="subunit">
    <text evidence="5">Monomer.</text>
</comment>
<protein>
    <recommendedName>
        <fullName evidence="7 11">Aldose 1-epimerase</fullName>
        <ecNumber evidence="6 11">5.1.3.3</ecNumber>
    </recommendedName>
</protein>
<feature type="active site" description="Proton acceptor" evidence="12">
    <location>
        <position position="366"/>
    </location>
</feature>
<dbReference type="NCBIfam" id="NF008277">
    <property type="entry name" value="PRK11055.1"/>
    <property type="match status" value="1"/>
</dbReference>
<dbReference type="Proteomes" id="UP000315908">
    <property type="component" value="Unassembled WGS sequence"/>
</dbReference>
<evidence type="ECO:0000256" key="1">
    <source>
        <dbReference type="ARBA" id="ARBA00001614"/>
    </source>
</evidence>
<comment type="cofactor">
    <cofactor evidence="2">
        <name>Ca(2+)</name>
        <dbReference type="ChEBI" id="CHEBI:29108"/>
    </cofactor>
</comment>
<evidence type="ECO:0000256" key="2">
    <source>
        <dbReference type="ARBA" id="ARBA00001913"/>
    </source>
</evidence>
<dbReference type="InterPro" id="IPR018052">
    <property type="entry name" value="Ald1_epimerase_CS"/>
</dbReference>